<dbReference type="GO" id="GO:0020037">
    <property type="term" value="F:heme binding"/>
    <property type="evidence" value="ECO:0007669"/>
    <property type="project" value="InterPro"/>
</dbReference>
<keyword evidence="8" id="KW-0503">Monooxygenase</keyword>
<evidence type="ECO:0000256" key="3">
    <source>
        <dbReference type="ARBA" id="ARBA00010617"/>
    </source>
</evidence>
<dbReference type="InterPro" id="IPR002401">
    <property type="entry name" value="Cyt_P450_E_grp-I"/>
</dbReference>
<comment type="similarity">
    <text evidence="3">Belongs to the cytochrome P450 family.</text>
</comment>
<evidence type="ECO:0000256" key="1">
    <source>
        <dbReference type="ARBA" id="ARBA00001971"/>
    </source>
</evidence>
<dbReference type="PRINTS" id="PR00463">
    <property type="entry name" value="EP450I"/>
</dbReference>
<dbReference type="GO" id="GO:0005506">
    <property type="term" value="F:iron ion binding"/>
    <property type="evidence" value="ECO:0007669"/>
    <property type="project" value="InterPro"/>
</dbReference>
<accession>A0A409VTX7</accession>
<protein>
    <recommendedName>
        <fullName evidence="12">Cytochrome P450</fullName>
    </recommendedName>
</protein>
<dbReference type="AlphaFoldDB" id="A0A409VTX7"/>
<comment type="pathway">
    <text evidence="2">Secondary metabolite biosynthesis.</text>
</comment>
<keyword evidence="4 9" id="KW-0349">Heme</keyword>
<keyword evidence="6" id="KW-0560">Oxidoreductase</keyword>
<dbReference type="InterPro" id="IPR017972">
    <property type="entry name" value="Cyt_P450_CS"/>
</dbReference>
<dbReference type="GO" id="GO:0016705">
    <property type="term" value="F:oxidoreductase activity, acting on paired donors, with incorporation or reduction of molecular oxygen"/>
    <property type="evidence" value="ECO:0007669"/>
    <property type="project" value="InterPro"/>
</dbReference>
<dbReference type="CDD" id="cd11065">
    <property type="entry name" value="CYP64-like"/>
    <property type="match status" value="1"/>
</dbReference>
<gene>
    <name evidence="10" type="ORF">CVT24_001314</name>
</gene>
<evidence type="ECO:0000256" key="5">
    <source>
        <dbReference type="ARBA" id="ARBA00022723"/>
    </source>
</evidence>
<evidence type="ECO:0000256" key="4">
    <source>
        <dbReference type="ARBA" id="ARBA00022617"/>
    </source>
</evidence>
<evidence type="ECO:0008006" key="12">
    <source>
        <dbReference type="Google" id="ProtNLM"/>
    </source>
</evidence>
<keyword evidence="7 9" id="KW-0408">Iron</keyword>
<dbReference type="OrthoDB" id="2789670at2759"/>
<dbReference type="InterPro" id="IPR036396">
    <property type="entry name" value="Cyt_P450_sf"/>
</dbReference>
<evidence type="ECO:0000313" key="11">
    <source>
        <dbReference type="Proteomes" id="UP000284842"/>
    </source>
</evidence>
<name>A0A409VTX7_9AGAR</name>
<dbReference type="InParanoid" id="A0A409VTX7"/>
<dbReference type="STRING" id="181874.A0A409VTX7"/>
<dbReference type="PANTHER" id="PTHR46300">
    <property type="entry name" value="P450, PUTATIVE (EUROFUNG)-RELATED-RELATED"/>
    <property type="match status" value="1"/>
</dbReference>
<sequence>MFSTTTTALIVVAVVALTSYRFLRKSKPSHPLPPGPKPLPFLGNVNNLTAKELWLPATKWAKQFGDVVYLHVLGQGIIFLNSAEAAIDLLDKRGAIYSDKPKFVMAGELCGCKNMVAFTQYNDQSKRQRRLLHKAFGNPVIPTYHPLIQSSTLTFLRRLISSPASYQSHIRRYAGGLTLSVVYGYEPSETGNDEFLDMAEECVNILSNKIASGGGIWLVDVFPSLQHLPDSFPGTGFKTNAKVWKRKMEEFVDRPYEFVKSSMKKGLYKPSFCSTLLDDPTFSASGSSASRSSDNDSGVRQDIFEFDLKWTANSMYSGSIDTTIATISHFFLAVMQYPEVVQKAREEIERVVGETRIPSFGDRSALKYGRRMRLPGVLEVGCPRTIGAILRDEKLYPDPNTFNPDRFMESSGDADTDRKRDPRHYASIAGGALLFCSLFLVARWRKKYPPGPPRLPVIGNVLQIPKKVPWMTFSEWTKVYGDIIYLEIFGSPMIVINSENVARDLLEKQMHSDRPRQEMITLCGYSRAFVLHPYGQEWRQQRKLVAGDFTATSSPRFHGVQETAARNFVRRILDDPSSLHSEAEFCVGTIIIRTLYGYDVKSRDDPMLAVPLQVMSNFNDIGVPGTYLVDSLPWLRHIPSWMPGTGFQATAKVHQKLVAEGINAPTTFCKDNIWTGKMRMPNVFGEMLQKADGKLSSEAQERMMWAASGMFAGGLDTSISSALTFLMAAILNPRIQKKAQAELDRVVGKDRLPCLEDRPNLPFIRSILTEVLRWGTASPMGIPHSSKEDDVYMGMLIPKDTPIYANIWHMLHDPEVYENPMEFIPERYNGQDSEMQKVKDVVFGFGRRACPGSHFAEATLFSIIVTTLATCDVLPGLDEFGLEVLPKYAFTTGTLSFPEPFTLRLRARSATALSILSEACVASS</sequence>
<dbReference type="Pfam" id="PF00067">
    <property type="entry name" value="p450"/>
    <property type="match status" value="2"/>
</dbReference>
<dbReference type="InterPro" id="IPR001128">
    <property type="entry name" value="Cyt_P450"/>
</dbReference>
<evidence type="ECO:0000313" key="10">
    <source>
        <dbReference type="EMBL" id="PPQ69728.1"/>
    </source>
</evidence>
<evidence type="ECO:0000256" key="9">
    <source>
        <dbReference type="PIRSR" id="PIRSR602401-1"/>
    </source>
</evidence>
<keyword evidence="5 9" id="KW-0479">Metal-binding</keyword>
<dbReference type="EMBL" id="NHTK01005976">
    <property type="protein sequence ID" value="PPQ69728.1"/>
    <property type="molecule type" value="Genomic_DNA"/>
</dbReference>
<dbReference type="SUPFAM" id="SSF48264">
    <property type="entry name" value="Cytochrome P450"/>
    <property type="match status" value="2"/>
</dbReference>
<reference evidence="10 11" key="1">
    <citation type="journal article" date="2018" name="Evol. Lett.">
        <title>Horizontal gene cluster transfer increased hallucinogenic mushroom diversity.</title>
        <authorList>
            <person name="Reynolds H.T."/>
            <person name="Vijayakumar V."/>
            <person name="Gluck-Thaler E."/>
            <person name="Korotkin H.B."/>
            <person name="Matheny P.B."/>
            <person name="Slot J.C."/>
        </authorList>
    </citation>
    <scope>NUCLEOTIDE SEQUENCE [LARGE SCALE GENOMIC DNA]</scope>
    <source>
        <strain evidence="10 11">2629</strain>
    </source>
</reference>
<evidence type="ECO:0000256" key="8">
    <source>
        <dbReference type="ARBA" id="ARBA00023033"/>
    </source>
</evidence>
<dbReference type="GO" id="GO:0004497">
    <property type="term" value="F:monooxygenase activity"/>
    <property type="evidence" value="ECO:0007669"/>
    <property type="project" value="UniProtKB-KW"/>
</dbReference>
<dbReference type="PANTHER" id="PTHR46300:SF7">
    <property type="entry name" value="P450, PUTATIVE (EUROFUNG)-RELATED"/>
    <property type="match status" value="1"/>
</dbReference>
<comment type="caution">
    <text evidence="10">The sequence shown here is derived from an EMBL/GenBank/DDBJ whole genome shotgun (WGS) entry which is preliminary data.</text>
</comment>
<proteinExistence type="inferred from homology"/>
<feature type="binding site" description="axial binding residue" evidence="9">
    <location>
        <position position="850"/>
    </location>
    <ligand>
        <name>heme</name>
        <dbReference type="ChEBI" id="CHEBI:30413"/>
    </ligand>
    <ligandPart>
        <name>Fe</name>
        <dbReference type="ChEBI" id="CHEBI:18248"/>
    </ligandPart>
</feature>
<evidence type="ECO:0000256" key="6">
    <source>
        <dbReference type="ARBA" id="ARBA00023002"/>
    </source>
</evidence>
<comment type="cofactor">
    <cofactor evidence="1 9">
        <name>heme</name>
        <dbReference type="ChEBI" id="CHEBI:30413"/>
    </cofactor>
</comment>
<dbReference type="InterPro" id="IPR050364">
    <property type="entry name" value="Cytochrome_P450_fung"/>
</dbReference>
<dbReference type="PROSITE" id="PS00086">
    <property type="entry name" value="CYTOCHROME_P450"/>
    <property type="match status" value="1"/>
</dbReference>
<dbReference type="Proteomes" id="UP000284842">
    <property type="component" value="Unassembled WGS sequence"/>
</dbReference>
<organism evidence="10 11">
    <name type="scientific">Panaeolus cyanescens</name>
    <dbReference type="NCBI Taxonomy" id="181874"/>
    <lineage>
        <taxon>Eukaryota</taxon>
        <taxon>Fungi</taxon>
        <taxon>Dikarya</taxon>
        <taxon>Basidiomycota</taxon>
        <taxon>Agaricomycotina</taxon>
        <taxon>Agaricomycetes</taxon>
        <taxon>Agaricomycetidae</taxon>
        <taxon>Agaricales</taxon>
        <taxon>Agaricineae</taxon>
        <taxon>Galeropsidaceae</taxon>
        <taxon>Panaeolus</taxon>
    </lineage>
</organism>
<dbReference type="Gene3D" id="1.10.630.10">
    <property type="entry name" value="Cytochrome P450"/>
    <property type="match status" value="2"/>
</dbReference>
<evidence type="ECO:0000256" key="2">
    <source>
        <dbReference type="ARBA" id="ARBA00005179"/>
    </source>
</evidence>
<keyword evidence="11" id="KW-1185">Reference proteome</keyword>
<evidence type="ECO:0000256" key="7">
    <source>
        <dbReference type="ARBA" id="ARBA00023004"/>
    </source>
</evidence>